<dbReference type="KEGG" id="asc:ASAC_0782"/>
<sequence>MSKAAAYAELMRPVNGVMMGIIVIVGAFVAGHGRLPPVASIVMGFLVAYTLTSSAMVLNDIVDVKIDMVNSPGRPIPSGRVSVAEAKALFWLTSAVGLAISAVMGLPELTVAAVSYVDAVLYDTVTKRTGLLGNFMVAFTGVSPLLYGAFMGGGVNMAIVFETLMIFLSMVGREIAKGVADVEGDRLHGVRTLAVVHGPAKASLASMAFYLAAIALSPLPPLLGIANPIYYGVPIAAVDLVFIYESLKLVRSPTKDVATRVKDVELYVVPLALLGFALGALG</sequence>
<feature type="transmembrane region" description="Helical" evidence="5">
    <location>
        <begin position="145"/>
        <end position="171"/>
    </location>
</feature>
<evidence type="ECO:0000256" key="3">
    <source>
        <dbReference type="ARBA" id="ARBA00022989"/>
    </source>
</evidence>
<dbReference type="RefSeq" id="WP_013266700.1">
    <property type="nucleotide sequence ID" value="NC_014374.1"/>
</dbReference>
<evidence type="ECO:0000256" key="4">
    <source>
        <dbReference type="ARBA" id="ARBA00023136"/>
    </source>
</evidence>
<dbReference type="eggNOG" id="arCOG00476">
    <property type="taxonomic scope" value="Archaea"/>
</dbReference>
<dbReference type="GO" id="GO:0005886">
    <property type="term" value="C:plasma membrane"/>
    <property type="evidence" value="ECO:0007669"/>
    <property type="project" value="UniProtKB-SubCell"/>
</dbReference>
<organism evidence="6 7">
    <name type="scientific">Acidilobus saccharovorans (strain DSM 16705 / JCM 18335 / VKM B-2471 / 345-15)</name>
    <dbReference type="NCBI Taxonomy" id="666510"/>
    <lineage>
        <taxon>Archaea</taxon>
        <taxon>Thermoproteota</taxon>
        <taxon>Thermoprotei</taxon>
        <taxon>Acidilobales</taxon>
        <taxon>Acidilobaceae</taxon>
        <taxon>Acidilobus</taxon>
    </lineage>
</organism>
<comment type="subcellular location">
    <subcellularLocation>
        <location evidence="1">Cell membrane</location>
        <topology evidence="1">Multi-pass membrane protein</topology>
    </subcellularLocation>
</comment>
<keyword evidence="7" id="KW-1185">Reference proteome</keyword>
<dbReference type="AlphaFoldDB" id="D9Q1K0"/>
<gene>
    <name evidence="6" type="ordered locus">ASAC_0782</name>
</gene>
<dbReference type="OrthoDB" id="11851at2157"/>
<dbReference type="FunCoup" id="D9Q1K0">
    <property type="interactions" value="11"/>
</dbReference>
<dbReference type="InParanoid" id="D9Q1K0"/>
<feature type="transmembrane region" description="Helical" evidence="5">
    <location>
        <begin position="264"/>
        <end position="281"/>
    </location>
</feature>
<evidence type="ECO:0000256" key="2">
    <source>
        <dbReference type="ARBA" id="ARBA00022692"/>
    </source>
</evidence>
<keyword evidence="4 5" id="KW-0472">Membrane</keyword>
<protein>
    <submittedName>
        <fullName evidence="6">Probable (S)-2,3-Di-O-farnesylgeranylglyceryl synthase</fullName>
    </submittedName>
</protein>
<dbReference type="GO" id="GO:0016765">
    <property type="term" value="F:transferase activity, transferring alkyl or aryl (other than methyl) groups"/>
    <property type="evidence" value="ECO:0007669"/>
    <property type="project" value="InterPro"/>
</dbReference>
<dbReference type="InterPro" id="IPR000537">
    <property type="entry name" value="UbiA_prenyltransferase"/>
</dbReference>
<feature type="transmembrane region" description="Helical" evidence="5">
    <location>
        <begin position="88"/>
        <end position="106"/>
    </location>
</feature>
<dbReference type="STRING" id="666510.ASAC_0782"/>
<name>D9Q1K0_ACIS3</name>
<feature type="transmembrane region" description="Helical" evidence="5">
    <location>
        <begin position="228"/>
        <end position="244"/>
    </location>
</feature>
<dbReference type="InterPro" id="IPR050475">
    <property type="entry name" value="Prenyltransferase_related"/>
</dbReference>
<accession>D9Q1K0</accession>
<evidence type="ECO:0000313" key="7">
    <source>
        <dbReference type="Proteomes" id="UP000000346"/>
    </source>
</evidence>
<keyword evidence="2 5" id="KW-0812">Transmembrane</keyword>
<dbReference type="Pfam" id="PF01040">
    <property type="entry name" value="UbiA"/>
    <property type="match status" value="1"/>
</dbReference>
<dbReference type="GeneID" id="9499017"/>
<dbReference type="Gene3D" id="1.20.120.1780">
    <property type="entry name" value="UbiA prenyltransferase"/>
    <property type="match status" value="1"/>
</dbReference>
<feature type="transmembrane region" description="Helical" evidence="5">
    <location>
        <begin position="38"/>
        <end position="58"/>
    </location>
</feature>
<dbReference type="Gene3D" id="1.10.357.140">
    <property type="entry name" value="UbiA prenyltransferase"/>
    <property type="match status" value="1"/>
</dbReference>
<feature type="transmembrane region" description="Helical" evidence="5">
    <location>
        <begin position="12"/>
        <end position="32"/>
    </location>
</feature>
<feature type="transmembrane region" description="Helical" evidence="5">
    <location>
        <begin position="192"/>
        <end position="216"/>
    </location>
</feature>
<dbReference type="PANTHER" id="PTHR42723:SF1">
    <property type="entry name" value="CHLOROPHYLL SYNTHASE, CHLOROPLASTIC"/>
    <property type="match status" value="1"/>
</dbReference>
<dbReference type="Proteomes" id="UP000000346">
    <property type="component" value="Chromosome"/>
</dbReference>
<evidence type="ECO:0000256" key="5">
    <source>
        <dbReference type="SAM" id="Phobius"/>
    </source>
</evidence>
<dbReference type="InterPro" id="IPR044878">
    <property type="entry name" value="UbiA_sf"/>
</dbReference>
<reference evidence="6 7" key="1">
    <citation type="journal article" date="2010" name="Appl. Environ. Microbiol.">
        <title>The genome sequence of the crenarchaeon Acidilobus saccharovorans supports a new order, Acidilobales, and suggests an important ecological role in terrestrial acidic hot springs.</title>
        <authorList>
            <person name="Mardanov A.V."/>
            <person name="Svetlitchnyi V.A."/>
            <person name="Beletsky A.V."/>
            <person name="Prokofeva M.I."/>
            <person name="Bonch-Osmolovskaya E.A."/>
            <person name="Ravin N.V."/>
            <person name="Skryabin K.G."/>
        </authorList>
    </citation>
    <scope>NUCLEOTIDE SEQUENCE [LARGE SCALE GENOMIC DNA]</scope>
    <source>
        <strain evidence="7">DSM 16705 / JCM 18335 / VKM B-2471 / 345-15</strain>
    </source>
</reference>
<proteinExistence type="predicted"/>
<dbReference type="CDD" id="cd13961">
    <property type="entry name" value="PT_UbiA_DGGGPS"/>
    <property type="match status" value="1"/>
</dbReference>
<evidence type="ECO:0000256" key="1">
    <source>
        <dbReference type="ARBA" id="ARBA00004651"/>
    </source>
</evidence>
<keyword evidence="3 5" id="KW-1133">Transmembrane helix</keyword>
<dbReference type="HOGENOM" id="CLU_073311_1_1_2"/>
<dbReference type="EMBL" id="CP001742">
    <property type="protein sequence ID" value="ADL19188.1"/>
    <property type="molecule type" value="Genomic_DNA"/>
</dbReference>
<dbReference type="PANTHER" id="PTHR42723">
    <property type="entry name" value="CHLOROPHYLL SYNTHASE"/>
    <property type="match status" value="1"/>
</dbReference>
<evidence type="ECO:0000313" key="6">
    <source>
        <dbReference type="EMBL" id="ADL19188.1"/>
    </source>
</evidence>